<dbReference type="AlphaFoldDB" id="A0A7S4B7B7"/>
<reference evidence="1" key="1">
    <citation type="submission" date="2021-01" db="EMBL/GenBank/DDBJ databases">
        <authorList>
            <person name="Corre E."/>
            <person name="Pelletier E."/>
            <person name="Niang G."/>
            <person name="Scheremetjew M."/>
            <person name="Finn R."/>
            <person name="Kale V."/>
            <person name="Holt S."/>
            <person name="Cochrane G."/>
            <person name="Meng A."/>
            <person name="Brown T."/>
            <person name="Cohen L."/>
        </authorList>
    </citation>
    <scope>NUCLEOTIDE SEQUENCE</scope>
    <source>
        <strain evidence="1">CCMP645</strain>
    </source>
</reference>
<protein>
    <submittedName>
        <fullName evidence="1">Uncharacterized protein</fullName>
    </submittedName>
</protein>
<proteinExistence type="predicted"/>
<accession>A0A7S4B7B7</accession>
<organism evidence="1">
    <name type="scientific">Chrysotila carterae</name>
    <name type="common">Marine alga</name>
    <name type="synonym">Syracosphaera carterae</name>
    <dbReference type="NCBI Taxonomy" id="13221"/>
    <lineage>
        <taxon>Eukaryota</taxon>
        <taxon>Haptista</taxon>
        <taxon>Haptophyta</taxon>
        <taxon>Prymnesiophyceae</taxon>
        <taxon>Isochrysidales</taxon>
        <taxon>Isochrysidaceae</taxon>
        <taxon>Chrysotila</taxon>
    </lineage>
</organism>
<evidence type="ECO:0000313" key="1">
    <source>
        <dbReference type="EMBL" id="CAE0756750.1"/>
    </source>
</evidence>
<name>A0A7S4B7B7_CHRCT</name>
<gene>
    <name evidence="1" type="ORF">PCAR00345_LOCUS9344</name>
</gene>
<sequence>MYCLPNGAVVPFPGAAPLLISMPCGWNESYVLSEQNSNPPAYIFSNISDATGQTDVLDGSPVHECPNLRFLRDIKTGRITKKQIELVISRYDEDLSWADHLLPILTVYEKSPRKQSAGETHLRNPHKIECMHAAR</sequence>
<dbReference type="EMBL" id="HBIZ01015158">
    <property type="protein sequence ID" value="CAE0756750.1"/>
    <property type="molecule type" value="Transcribed_RNA"/>
</dbReference>